<dbReference type="EMBL" id="VFOU01000003">
    <property type="protein sequence ID" value="TQL71380.1"/>
    <property type="molecule type" value="Genomic_DNA"/>
</dbReference>
<keyword evidence="2" id="KW-0479">Metal-binding</keyword>
<protein>
    <submittedName>
        <fullName evidence="4">Multicopper oxidase</fullName>
    </submittedName>
</protein>
<keyword evidence="5" id="KW-1185">Reference proteome</keyword>
<sequence length="289" mass="32598">MPKSIVHTNQYSTEHTLVNGTVGPVLDITAQQTRPRLLNASTARSYSFGLSNDRPFTMIASDGGLLDRPTHPPRLLLTPGERAEILVSMRPNETMTLRAYPQNLGLSQRVSHKTGAKDTLDILRLHAGEHLTSSPAVPVQLAAISGLETSVIKHTREFELGNNSINGKTVDMQWIDEVVTVDTTEMWDIWNAHKMPHNFHIHDVQFQILDIGGQEPPPELSGWKDTVYVPPEVHLRLMLRLSDYTDTDTPYMYHCHLLWHEDQGMMGQFVVVEPGQQLNPSDQNHEQHQ</sequence>
<dbReference type="PANTHER" id="PTHR48267">
    <property type="entry name" value="CUPREDOXIN SUPERFAMILY PROTEIN"/>
    <property type="match status" value="1"/>
</dbReference>
<dbReference type="CDD" id="cd13890">
    <property type="entry name" value="CuRO_3_CueO_FtsP"/>
    <property type="match status" value="1"/>
</dbReference>
<evidence type="ECO:0000256" key="1">
    <source>
        <dbReference type="ARBA" id="ARBA00010609"/>
    </source>
</evidence>
<evidence type="ECO:0000259" key="3">
    <source>
        <dbReference type="Pfam" id="PF07731"/>
    </source>
</evidence>
<reference evidence="4 5" key="1">
    <citation type="submission" date="2019-06" db="EMBL/GenBank/DDBJ databases">
        <title>Sequencing the genomes of 1000 actinobacteria strains.</title>
        <authorList>
            <person name="Klenk H.-P."/>
        </authorList>
    </citation>
    <scope>NUCLEOTIDE SEQUENCE [LARGE SCALE GENOMIC DNA]</scope>
    <source>
        <strain evidence="4 5">DSM 24083</strain>
    </source>
</reference>
<dbReference type="InterPro" id="IPR002355">
    <property type="entry name" value="Cu_oxidase_Cu_BS"/>
</dbReference>
<dbReference type="PANTHER" id="PTHR48267:SF1">
    <property type="entry name" value="BILIRUBIN OXIDASE"/>
    <property type="match status" value="1"/>
</dbReference>
<evidence type="ECO:0000256" key="2">
    <source>
        <dbReference type="ARBA" id="ARBA00022723"/>
    </source>
</evidence>
<gene>
    <name evidence="4" type="ORF">FB556_1855</name>
</gene>
<evidence type="ECO:0000313" key="5">
    <source>
        <dbReference type="Proteomes" id="UP000319746"/>
    </source>
</evidence>
<dbReference type="Proteomes" id="UP000319746">
    <property type="component" value="Unassembled WGS sequence"/>
</dbReference>
<comment type="caution">
    <text evidence="4">The sequence shown here is derived from an EMBL/GenBank/DDBJ whole genome shotgun (WGS) entry which is preliminary data.</text>
</comment>
<dbReference type="InterPro" id="IPR008972">
    <property type="entry name" value="Cupredoxin"/>
</dbReference>
<organism evidence="4 5">
    <name type="scientific">Enteractinococcus coprophilus</name>
    <dbReference type="NCBI Taxonomy" id="1027633"/>
    <lineage>
        <taxon>Bacteria</taxon>
        <taxon>Bacillati</taxon>
        <taxon>Actinomycetota</taxon>
        <taxon>Actinomycetes</taxon>
        <taxon>Micrococcales</taxon>
        <taxon>Micrococcaceae</taxon>
    </lineage>
</organism>
<dbReference type="PROSITE" id="PS00080">
    <property type="entry name" value="MULTICOPPER_OXIDASE2"/>
    <property type="match status" value="1"/>
</dbReference>
<accession>A0A543AFN1</accession>
<dbReference type="InterPro" id="IPR011706">
    <property type="entry name" value="Cu-oxidase_C"/>
</dbReference>
<feature type="domain" description="Plastocyanin-like" evidence="3">
    <location>
        <begin position="159"/>
        <end position="272"/>
    </location>
</feature>
<proteinExistence type="inferred from homology"/>
<dbReference type="InterPro" id="IPR045087">
    <property type="entry name" value="Cu-oxidase_fam"/>
</dbReference>
<dbReference type="OrthoDB" id="345021at2"/>
<comment type="similarity">
    <text evidence="1">Belongs to the multicopper oxidase family.</text>
</comment>
<dbReference type="AlphaFoldDB" id="A0A543AFN1"/>
<dbReference type="GO" id="GO:0016491">
    <property type="term" value="F:oxidoreductase activity"/>
    <property type="evidence" value="ECO:0007669"/>
    <property type="project" value="InterPro"/>
</dbReference>
<dbReference type="SUPFAM" id="SSF49503">
    <property type="entry name" value="Cupredoxins"/>
    <property type="match status" value="2"/>
</dbReference>
<dbReference type="Pfam" id="PF07731">
    <property type="entry name" value="Cu-oxidase_2"/>
    <property type="match status" value="1"/>
</dbReference>
<evidence type="ECO:0000313" key="4">
    <source>
        <dbReference type="EMBL" id="TQL71380.1"/>
    </source>
</evidence>
<name>A0A543AFN1_9MICC</name>
<dbReference type="Gene3D" id="2.60.40.420">
    <property type="entry name" value="Cupredoxins - blue copper proteins"/>
    <property type="match status" value="2"/>
</dbReference>
<dbReference type="GO" id="GO:0005507">
    <property type="term" value="F:copper ion binding"/>
    <property type="evidence" value="ECO:0007669"/>
    <property type="project" value="InterPro"/>
</dbReference>